<proteinExistence type="predicted"/>
<feature type="domain" description="Acyltransferase 3" evidence="2">
    <location>
        <begin position="6"/>
        <end position="322"/>
    </location>
</feature>
<dbReference type="PANTHER" id="PTHR23028">
    <property type="entry name" value="ACETYLTRANSFERASE"/>
    <property type="match status" value="1"/>
</dbReference>
<keyword evidence="3" id="KW-0012">Acyltransferase</keyword>
<feature type="transmembrane region" description="Helical" evidence="1">
    <location>
        <begin position="269"/>
        <end position="289"/>
    </location>
</feature>
<name>A0ABS0SSN7_9CAUL</name>
<sequence length="358" mass="39546">MKARILGFDGLRAIAVLLVILTHKTSQGDKLGLGGYGVHLFFVLSGFLIIGILHGRRQALETGAASWRREFRHFYENRLFRIWPLYYLVVTACIILGLVGAWRQMSPSELVGTLTYTSNWFQAYVWKAYPHHFGHLWSVAIEEQFYLWAAPVFLLTPHRHFKTICLAVIVLAVTVGSAHIALGFPNRANYVGSFTNFGLMALGGWAAVAIKPNRLLARAAPFALLLYLIAPVAAYVVGRGSLTGTVIFWSSGLLIALALPGIVADQKSLLVRILSLPPVAYFGMISYGVYIFHPMIELADYGFDLPRPVAGAIETALTFIVASISWFVLEKPLLNLRDRLRRRSETSLAQGGARTSAA</sequence>
<feature type="transmembrane region" description="Helical" evidence="1">
    <location>
        <begin position="309"/>
        <end position="329"/>
    </location>
</feature>
<dbReference type="InterPro" id="IPR002656">
    <property type="entry name" value="Acyl_transf_3_dom"/>
</dbReference>
<keyword evidence="1" id="KW-0812">Transmembrane</keyword>
<evidence type="ECO:0000259" key="2">
    <source>
        <dbReference type="Pfam" id="PF01757"/>
    </source>
</evidence>
<feature type="transmembrane region" description="Helical" evidence="1">
    <location>
        <begin position="190"/>
        <end position="208"/>
    </location>
</feature>
<dbReference type="Pfam" id="PF01757">
    <property type="entry name" value="Acyl_transf_3"/>
    <property type="match status" value="1"/>
</dbReference>
<evidence type="ECO:0000313" key="4">
    <source>
        <dbReference type="Proteomes" id="UP000639859"/>
    </source>
</evidence>
<comment type="caution">
    <text evidence="3">The sequence shown here is derived from an EMBL/GenBank/DDBJ whole genome shotgun (WGS) entry which is preliminary data.</text>
</comment>
<organism evidence="3 4">
    <name type="scientific">Caulobacter hibisci</name>
    <dbReference type="NCBI Taxonomy" id="2035993"/>
    <lineage>
        <taxon>Bacteria</taxon>
        <taxon>Pseudomonadati</taxon>
        <taxon>Pseudomonadota</taxon>
        <taxon>Alphaproteobacteria</taxon>
        <taxon>Caulobacterales</taxon>
        <taxon>Caulobacteraceae</taxon>
        <taxon>Caulobacter</taxon>
    </lineage>
</organism>
<keyword evidence="1" id="KW-0472">Membrane</keyword>
<reference evidence="3 4" key="1">
    <citation type="submission" date="2020-11" db="EMBL/GenBank/DDBJ databases">
        <title>genome sequence of strain KACC 18849.</title>
        <authorList>
            <person name="Gao J."/>
            <person name="Zhang X."/>
        </authorList>
    </citation>
    <scope>NUCLEOTIDE SEQUENCE [LARGE SCALE GENOMIC DNA]</scope>
    <source>
        <strain evidence="3 4">KACC 18849</strain>
    </source>
</reference>
<keyword evidence="1" id="KW-1133">Transmembrane helix</keyword>
<dbReference type="PANTHER" id="PTHR23028:SF53">
    <property type="entry name" value="ACYL_TRANSF_3 DOMAIN-CONTAINING PROTEIN"/>
    <property type="match status" value="1"/>
</dbReference>
<dbReference type="Proteomes" id="UP000639859">
    <property type="component" value="Unassembled WGS sequence"/>
</dbReference>
<feature type="transmembrane region" description="Helical" evidence="1">
    <location>
        <begin position="82"/>
        <end position="102"/>
    </location>
</feature>
<feature type="transmembrane region" description="Helical" evidence="1">
    <location>
        <begin position="215"/>
        <end position="236"/>
    </location>
</feature>
<gene>
    <name evidence="3" type="ORF">I4Q42_02545</name>
</gene>
<protein>
    <submittedName>
        <fullName evidence="3">Acyltransferase</fullName>
    </submittedName>
</protein>
<dbReference type="GO" id="GO:0016746">
    <property type="term" value="F:acyltransferase activity"/>
    <property type="evidence" value="ECO:0007669"/>
    <property type="project" value="UniProtKB-KW"/>
</dbReference>
<feature type="transmembrane region" description="Helical" evidence="1">
    <location>
        <begin position="242"/>
        <end position="262"/>
    </location>
</feature>
<evidence type="ECO:0000313" key="3">
    <source>
        <dbReference type="EMBL" id="MBI1682541.1"/>
    </source>
</evidence>
<evidence type="ECO:0000256" key="1">
    <source>
        <dbReference type="SAM" id="Phobius"/>
    </source>
</evidence>
<accession>A0ABS0SSN7</accession>
<keyword evidence="4" id="KW-1185">Reference proteome</keyword>
<feature type="transmembrane region" description="Helical" evidence="1">
    <location>
        <begin position="163"/>
        <end position="184"/>
    </location>
</feature>
<keyword evidence="3" id="KW-0808">Transferase</keyword>
<feature type="transmembrane region" description="Helical" evidence="1">
    <location>
        <begin position="136"/>
        <end position="156"/>
    </location>
</feature>
<dbReference type="RefSeq" id="WP_198574483.1">
    <property type="nucleotide sequence ID" value="NZ_JADWOX010000001.1"/>
</dbReference>
<dbReference type="InterPro" id="IPR050879">
    <property type="entry name" value="Acyltransferase_3"/>
</dbReference>
<dbReference type="EMBL" id="JADWOX010000001">
    <property type="protein sequence ID" value="MBI1682541.1"/>
    <property type="molecule type" value="Genomic_DNA"/>
</dbReference>
<feature type="transmembrane region" description="Helical" evidence="1">
    <location>
        <begin position="38"/>
        <end position="55"/>
    </location>
</feature>